<dbReference type="Proteomes" id="UP000094067">
    <property type="component" value="Unassembled WGS sequence"/>
</dbReference>
<dbReference type="GO" id="GO:0006310">
    <property type="term" value="P:DNA recombination"/>
    <property type="evidence" value="ECO:0007669"/>
    <property type="project" value="UniProtKB-KW"/>
</dbReference>
<dbReference type="EMBL" id="MCGH01000002">
    <property type="protein sequence ID" value="ODM05993.1"/>
    <property type="molecule type" value="Genomic_DNA"/>
</dbReference>
<keyword evidence="1" id="KW-0233">DNA recombination</keyword>
<evidence type="ECO:0000256" key="1">
    <source>
        <dbReference type="ARBA" id="ARBA00023172"/>
    </source>
</evidence>
<dbReference type="GO" id="GO:0015074">
    <property type="term" value="P:DNA integration"/>
    <property type="evidence" value="ECO:0007669"/>
    <property type="project" value="InterPro"/>
</dbReference>
<name>A0A1E3AB45_9FIRM</name>
<protein>
    <submittedName>
        <fullName evidence="2">Tyrosine recombinase XerD</fullName>
    </submittedName>
</protein>
<evidence type="ECO:0000313" key="3">
    <source>
        <dbReference type="Proteomes" id="UP000094067"/>
    </source>
</evidence>
<proteinExistence type="predicted"/>
<accession>A0A1E3AB45</accession>
<dbReference type="RefSeq" id="WP_081331128.1">
    <property type="nucleotide sequence ID" value="NZ_DAWDRA010000015.1"/>
</dbReference>
<dbReference type="GO" id="GO:0003677">
    <property type="term" value="F:DNA binding"/>
    <property type="evidence" value="ECO:0007669"/>
    <property type="project" value="InterPro"/>
</dbReference>
<dbReference type="AlphaFoldDB" id="A0A1E3AB45"/>
<evidence type="ECO:0000313" key="2">
    <source>
        <dbReference type="EMBL" id="ODM05993.1"/>
    </source>
</evidence>
<dbReference type="OrthoDB" id="9766545at2"/>
<organism evidence="2 3">
    <name type="scientific">Eisenbergiella tayi</name>
    <dbReference type="NCBI Taxonomy" id="1432052"/>
    <lineage>
        <taxon>Bacteria</taxon>
        <taxon>Bacillati</taxon>
        <taxon>Bacillota</taxon>
        <taxon>Clostridia</taxon>
        <taxon>Lachnospirales</taxon>
        <taxon>Lachnospiraceae</taxon>
        <taxon>Eisenbergiella</taxon>
    </lineage>
</organism>
<reference evidence="2 3" key="1">
    <citation type="submission" date="2016-07" db="EMBL/GenBank/DDBJ databases">
        <title>Characterization of isolates of Eisenbergiella tayi derived from blood cultures, using whole genome sequencing.</title>
        <authorList>
            <person name="Burdz T."/>
            <person name="Wiebe D."/>
            <person name="Huynh C."/>
            <person name="Bernard K."/>
        </authorList>
    </citation>
    <scope>NUCLEOTIDE SEQUENCE [LARGE SCALE GENOMIC DNA]</scope>
    <source>
        <strain evidence="2 3">NML 110608</strain>
    </source>
</reference>
<dbReference type="SUPFAM" id="SSF56349">
    <property type="entry name" value="DNA breaking-rejoining enzymes"/>
    <property type="match status" value="1"/>
</dbReference>
<dbReference type="InterPro" id="IPR011010">
    <property type="entry name" value="DNA_brk_join_enz"/>
</dbReference>
<sequence length="171" mass="19575">MVTIKAMERLIQPSRSKRRQMASNGYENKLRTVRICEETAKALNDYLFTERPSAENERGIISDWLFLNLRGKSAGRPLAYHNYRKLLRNCAAHCGISSVNVRTHSGRSTKVMEVLEQNALHPEQEKSDFQIKALFGWSQIDSIQPYMNRNSEIMANSAYKRHSKKDGGGND</sequence>
<dbReference type="InterPro" id="IPR013762">
    <property type="entry name" value="Integrase-like_cat_sf"/>
</dbReference>
<gene>
    <name evidence="2" type="primary">xerD_3</name>
    <name evidence="2" type="ORF">BEI61_01882</name>
</gene>
<comment type="caution">
    <text evidence="2">The sequence shown here is derived from an EMBL/GenBank/DDBJ whole genome shotgun (WGS) entry which is preliminary data.</text>
</comment>
<dbReference type="PATRIC" id="fig|1432052.4.peg.2099"/>
<dbReference type="Gene3D" id="1.10.443.10">
    <property type="entry name" value="Intergrase catalytic core"/>
    <property type="match status" value="1"/>
</dbReference>